<keyword evidence="4" id="KW-0326">Glycosidase</keyword>
<evidence type="ECO:0000256" key="4">
    <source>
        <dbReference type="RuleBase" id="RU361188"/>
    </source>
</evidence>
<dbReference type="InterPro" id="IPR015919">
    <property type="entry name" value="Cadherin-like_sf"/>
</dbReference>
<dbReference type="Pfam" id="PF02055">
    <property type="entry name" value="Glyco_hydro_30"/>
    <property type="match status" value="1"/>
</dbReference>
<dbReference type="PANTHER" id="PTHR11069:SF23">
    <property type="entry name" value="LYSOSOMAL ACID GLUCOSYLCERAMIDASE"/>
    <property type="match status" value="1"/>
</dbReference>
<dbReference type="Gene3D" id="3.20.20.80">
    <property type="entry name" value="Glycosidases"/>
    <property type="match status" value="1"/>
</dbReference>
<feature type="chain" id="PRO_5046279563" evidence="5">
    <location>
        <begin position="21"/>
        <end position="774"/>
    </location>
</feature>
<dbReference type="Gene3D" id="2.60.120.260">
    <property type="entry name" value="Galactose-binding domain-like"/>
    <property type="match status" value="1"/>
</dbReference>
<evidence type="ECO:0000259" key="6">
    <source>
        <dbReference type="PROSITE" id="PS51175"/>
    </source>
</evidence>
<keyword evidence="2 5" id="KW-0732">Signal</keyword>
<dbReference type="SMART" id="SM00606">
    <property type="entry name" value="CBD_IV"/>
    <property type="match status" value="1"/>
</dbReference>
<dbReference type="SUPFAM" id="SSF49313">
    <property type="entry name" value="Cadherin-like"/>
    <property type="match status" value="1"/>
</dbReference>
<keyword evidence="8" id="KW-1185">Reference proteome</keyword>
<organism evidence="7 8">
    <name type="scientific">Kribbella deserti</name>
    <dbReference type="NCBI Taxonomy" id="1926257"/>
    <lineage>
        <taxon>Bacteria</taxon>
        <taxon>Bacillati</taxon>
        <taxon>Actinomycetota</taxon>
        <taxon>Actinomycetes</taxon>
        <taxon>Propionibacteriales</taxon>
        <taxon>Kribbellaceae</taxon>
        <taxon>Kribbella</taxon>
    </lineage>
</organism>
<comment type="similarity">
    <text evidence="1 4">Belongs to the glycosyl hydrolase 30 family.</text>
</comment>
<evidence type="ECO:0000313" key="8">
    <source>
        <dbReference type="Proteomes" id="UP001589890"/>
    </source>
</evidence>
<evidence type="ECO:0000256" key="5">
    <source>
        <dbReference type="SAM" id="SignalP"/>
    </source>
</evidence>
<keyword evidence="3 4" id="KW-0378">Hydrolase</keyword>
<evidence type="ECO:0000256" key="2">
    <source>
        <dbReference type="ARBA" id="ARBA00022729"/>
    </source>
</evidence>
<dbReference type="Pfam" id="PF03422">
    <property type="entry name" value="CBM_6"/>
    <property type="match status" value="1"/>
</dbReference>
<dbReference type="InterPro" id="IPR013783">
    <property type="entry name" value="Ig-like_fold"/>
</dbReference>
<dbReference type="InterPro" id="IPR033453">
    <property type="entry name" value="Glyco_hydro_30_TIM-barrel"/>
</dbReference>
<dbReference type="PANTHER" id="PTHR11069">
    <property type="entry name" value="GLUCOSYLCERAMIDASE"/>
    <property type="match status" value="1"/>
</dbReference>
<evidence type="ECO:0000256" key="3">
    <source>
        <dbReference type="ARBA" id="ARBA00022801"/>
    </source>
</evidence>
<evidence type="ECO:0000256" key="1">
    <source>
        <dbReference type="ARBA" id="ARBA00005382"/>
    </source>
</evidence>
<dbReference type="InterPro" id="IPR005084">
    <property type="entry name" value="CBM6"/>
</dbReference>
<feature type="signal peptide" evidence="5">
    <location>
        <begin position="1"/>
        <end position="20"/>
    </location>
</feature>
<evidence type="ECO:0000313" key="7">
    <source>
        <dbReference type="EMBL" id="MFC0625359.1"/>
    </source>
</evidence>
<dbReference type="Pfam" id="PF05345">
    <property type="entry name" value="He_PIG"/>
    <property type="match status" value="1"/>
</dbReference>
<dbReference type="Gene3D" id="2.60.40.10">
    <property type="entry name" value="Immunoglobulins"/>
    <property type="match status" value="1"/>
</dbReference>
<proteinExistence type="inferred from homology"/>
<dbReference type="InterPro" id="IPR033452">
    <property type="entry name" value="GH30_C"/>
</dbReference>
<dbReference type="CDD" id="cd04080">
    <property type="entry name" value="CBM6_cellulase-like"/>
    <property type="match status" value="1"/>
</dbReference>
<gene>
    <name evidence="7" type="ORF">ACFFGN_14865</name>
</gene>
<dbReference type="Pfam" id="PF17189">
    <property type="entry name" value="Glyco_hydro_30C"/>
    <property type="match status" value="1"/>
</dbReference>
<dbReference type="RefSeq" id="WP_380047691.1">
    <property type="nucleotide sequence ID" value="NZ_JBHLTC010000018.1"/>
</dbReference>
<comment type="caution">
    <text evidence="7">The sequence shown here is derived from an EMBL/GenBank/DDBJ whole genome shotgun (WGS) entry which is preliminary data.</text>
</comment>
<dbReference type="EMBL" id="JBHLTC010000018">
    <property type="protein sequence ID" value="MFC0625359.1"/>
    <property type="molecule type" value="Genomic_DNA"/>
</dbReference>
<dbReference type="SUPFAM" id="SSF51445">
    <property type="entry name" value="(Trans)glycosidases"/>
    <property type="match status" value="1"/>
</dbReference>
<dbReference type="InterPro" id="IPR001139">
    <property type="entry name" value="Glyco_hydro_30"/>
</dbReference>
<reference evidence="7 8" key="1">
    <citation type="submission" date="2024-09" db="EMBL/GenBank/DDBJ databases">
        <authorList>
            <person name="Sun Q."/>
            <person name="Mori K."/>
        </authorList>
    </citation>
    <scope>NUCLEOTIDE SEQUENCE [LARGE SCALE GENOMIC DNA]</scope>
    <source>
        <strain evidence="7 8">CGMCC 1.15906</strain>
    </source>
</reference>
<dbReference type="Proteomes" id="UP001589890">
    <property type="component" value="Unassembled WGS sequence"/>
</dbReference>
<dbReference type="InterPro" id="IPR006584">
    <property type="entry name" value="Cellulose-bd_IV"/>
</dbReference>
<dbReference type="InterPro" id="IPR008979">
    <property type="entry name" value="Galactose-bd-like_sf"/>
</dbReference>
<protein>
    <submittedName>
        <fullName evidence="7">Carbohydrate-binding protein</fullName>
    </submittedName>
</protein>
<accession>A0ABV6QL48</accession>
<sequence length="774" mass="83935">MRRTFTAAAVMTAAAGLVLAAVGQPASAGRLMAGNDAQRASAGRPLAGNDLQAAAGPAVVGDQSGRRAAVTGTYSSGPAQAWQPLPTTYVTDGTSDGAGGVDATVVIDPSALRQRYTGIGFSLDETSVSNLWKLTPAERDRAIRLLVDPKTGAGFERFRLTIGSPDLIEHLPFWSYDELPAGVTEDFGLKYFSIERDVDAHIIDTVKLIQRYNPRATFLASAWSAPAWMKTNNRFTGEVALLPGSTTAYYQVGKLRDDCIDVFARYYVKFLQAYAKLGVKVDALTLLNEPGIDVVYPAMDISIDQQKKLAVAIKRAVERAGLRTELYVHDFNFYDWRDPNSTQTKNYHRIFDDPQTRRAADAIAFHPYWGDPKVMRDAYEQTGKPVHMTETNILSPATILEYFRLDASSYVMWAQATDQDGGTLHWTPSKDNNIDWAEVGRTMKWPNRLVKVNTTTQTFTVRDELYAMGQFAKYVGPEHVRVESSATVNGVSNVIFKDRGDRFVAILANSNATPTTVRVVLGGESFKTTVPANSFATYRWKGDVPSARGNHAPVLGGVPDVAVDQYSTTQLKLTATDRDRDRLAYYATDLPAGVSLDARTGAVTLKPTVAGELKLKFRVTDGAANDEIAVQVTVRPQGTPVGEKAEAESYVAQSGWTDGGADFVENNPAASGGKNIGWTAPGKWLQYRLDVAQAGTYDLEFRVANGTGAVAPDAVSLRDSAGAVLAKVSVPDTGGWATYQSVHTQVTLPAGEQVVTVFCETGGFNLDYLKLSAR</sequence>
<name>A0ABV6QL48_9ACTN</name>
<feature type="domain" description="CBM6" evidence="6">
    <location>
        <begin position="643"/>
        <end position="772"/>
    </location>
</feature>
<dbReference type="PROSITE" id="PS51175">
    <property type="entry name" value="CBM6"/>
    <property type="match status" value="1"/>
</dbReference>
<dbReference type="InterPro" id="IPR017853">
    <property type="entry name" value="GH"/>
</dbReference>
<dbReference type="SUPFAM" id="SSF49785">
    <property type="entry name" value="Galactose-binding domain-like"/>
    <property type="match status" value="1"/>
</dbReference>